<protein>
    <submittedName>
        <fullName evidence="1">Uncharacterized protein</fullName>
    </submittedName>
</protein>
<reference evidence="1 2" key="1">
    <citation type="journal article" date="2021" name="BMC Genomics">
        <title>Datura genome reveals duplications of psychoactive alkaloid biosynthetic genes and high mutation rate following tissue culture.</title>
        <authorList>
            <person name="Rajewski A."/>
            <person name="Carter-House D."/>
            <person name="Stajich J."/>
            <person name="Litt A."/>
        </authorList>
    </citation>
    <scope>NUCLEOTIDE SEQUENCE [LARGE SCALE GENOMIC DNA]</scope>
    <source>
        <strain evidence="1">AR-01</strain>
    </source>
</reference>
<dbReference type="Proteomes" id="UP000823775">
    <property type="component" value="Unassembled WGS sequence"/>
</dbReference>
<evidence type="ECO:0000313" key="2">
    <source>
        <dbReference type="Proteomes" id="UP000823775"/>
    </source>
</evidence>
<dbReference type="EMBL" id="JACEIK010002615">
    <property type="protein sequence ID" value="MCD9638092.1"/>
    <property type="molecule type" value="Genomic_DNA"/>
</dbReference>
<evidence type="ECO:0000313" key="1">
    <source>
        <dbReference type="EMBL" id="MCD9638092.1"/>
    </source>
</evidence>
<name>A0ABS8UVC5_DATST</name>
<keyword evidence="2" id="KW-1185">Reference proteome</keyword>
<sequence length="116" mass="13080">MVFTRGKKQRSLKLGATTMDGFNDPSSRGAAHGLSPLGRFQKLCKVPVATTRGNDGLLFQVTTHPLKSLFEDLRTGGKKGWLVKGGYNVSWYGRTTRWMSRIWQWPFSDELVRAFS</sequence>
<comment type="caution">
    <text evidence="1">The sequence shown here is derived from an EMBL/GenBank/DDBJ whole genome shotgun (WGS) entry which is preliminary data.</text>
</comment>
<proteinExistence type="predicted"/>
<gene>
    <name evidence="1" type="ORF">HAX54_021801</name>
</gene>
<accession>A0ABS8UVC5</accession>
<organism evidence="1 2">
    <name type="scientific">Datura stramonium</name>
    <name type="common">Jimsonweed</name>
    <name type="synonym">Common thornapple</name>
    <dbReference type="NCBI Taxonomy" id="4076"/>
    <lineage>
        <taxon>Eukaryota</taxon>
        <taxon>Viridiplantae</taxon>
        <taxon>Streptophyta</taxon>
        <taxon>Embryophyta</taxon>
        <taxon>Tracheophyta</taxon>
        <taxon>Spermatophyta</taxon>
        <taxon>Magnoliopsida</taxon>
        <taxon>eudicotyledons</taxon>
        <taxon>Gunneridae</taxon>
        <taxon>Pentapetalae</taxon>
        <taxon>asterids</taxon>
        <taxon>lamiids</taxon>
        <taxon>Solanales</taxon>
        <taxon>Solanaceae</taxon>
        <taxon>Solanoideae</taxon>
        <taxon>Datureae</taxon>
        <taxon>Datura</taxon>
    </lineage>
</organism>